<reference evidence="2 4" key="2">
    <citation type="submission" date="2017-02" db="EMBL/GenBank/DDBJ databases">
        <authorList>
            <person name="Peterson S.W."/>
        </authorList>
    </citation>
    <scope>NUCLEOTIDE SEQUENCE [LARGE SCALE GENOMIC DNA]</scope>
    <source>
        <strain evidence="2 4">DSM 9653</strain>
    </source>
</reference>
<gene>
    <name evidence="1" type="ORF">ARD30_06060</name>
    <name evidence="2" type="ORF">SAMN05660750_04724</name>
</gene>
<evidence type="ECO:0000313" key="3">
    <source>
        <dbReference type="Proteomes" id="UP000051562"/>
    </source>
</evidence>
<evidence type="ECO:0000313" key="2">
    <source>
        <dbReference type="EMBL" id="SKC14431.1"/>
    </source>
</evidence>
<accession>A0A0Q3I1V9</accession>
<dbReference type="RefSeq" id="WP_055729795.1">
    <property type="nucleotide sequence ID" value="NZ_FUYX01000019.1"/>
</dbReference>
<reference evidence="1 3" key="1">
    <citation type="submission" date="2015-10" db="EMBL/GenBank/DDBJ databases">
        <title>Draft genome of Bosea thiooxidans.</title>
        <authorList>
            <person name="Wang X."/>
        </authorList>
    </citation>
    <scope>NUCLEOTIDE SEQUENCE [LARGE SCALE GENOMIC DNA]</scope>
    <source>
        <strain evidence="1 3">CGMCC 9174</strain>
    </source>
</reference>
<organism evidence="1 3">
    <name type="scientific">Bosea thiooxidans</name>
    <dbReference type="NCBI Taxonomy" id="53254"/>
    <lineage>
        <taxon>Bacteria</taxon>
        <taxon>Pseudomonadati</taxon>
        <taxon>Pseudomonadota</taxon>
        <taxon>Alphaproteobacteria</taxon>
        <taxon>Hyphomicrobiales</taxon>
        <taxon>Boseaceae</taxon>
        <taxon>Bosea</taxon>
    </lineage>
</organism>
<evidence type="ECO:0008006" key="5">
    <source>
        <dbReference type="Google" id="ProtNLM"/>
    </source>
</evidence>
<dbReference type="Proteomes" id="UP000051562">
    <property type="component" value="Unassembled WGS sequence"/>
</dbReference>
<evidence type="ECO:0000313" key="1">
    <source>
        <dbReference type="EMBL" id="KQK28888.1"/>
    </source>
</evidence>
<dbReference type="AlphaFoldDB" id="A0A0Q3I1V9"/>
<protein>
    <recommendedName>
        <fullName evidence="5">Formylmethanofuran dehydrogenase subunit E domain-containing protein</fullName>
    </recommendedName>
</protein>
<keyword evidence="3" id="KW-1185">Reference proteome</keyword>
<evidence type="ECO:0000313" key="4">
    <source>
        <dbReference type="Proteomes" id="UP000190130"/>
    </source>
</evidence>
<dbReference type="STRING" id="53254.SAMN05660750_04724"/>
<dbReference type="Proteomes" id="UP000190130">
    <property type="component" value="Unassembled WGS sequence"/>
</dbReference>
<dbReference type="EMBL" id="FUYX01000019">
    <property type="protein sequence ID" value="SKC14431.1"/>
    <property type="molecule type" value="Genomic_DNA"/>
</dbReference>
<dbReference type="EMBL" id="LMAR01000056">
    <property type="protein sequence ID" value="KQK28888.1"/>
    <property type="molecule type" value="Genomic_DNA"/>
</dbReference>
<dbReference type="OrthoDB" id="259311at2"/>
<proteinExistence type="predicted"/>
<sequence>MNCPSFFAEAPRLRVRDPLAAFLGASEDGILDYGYEDAVRLAGHSCPAVAGAYLMVVNGLSYLYDEALPERGGIELFMRGACDEGTTGVVASIATLLTGAAAETGFHGIGPARRFARRGLLRFGADIDGVMALRRRDTGAGVVVDIDTGAVPHAAEMAAVMPGAVSGEADAAGLTSFAVLWQDRVRRMLVEHADDPKLIHLYEWEPDDAAATLA</sequence>
<name>A0A0Q3I1V9_9HYPH</name>